<keyword evidence="3" id="KW-1185">Reference proteome</keyword>
<dbReference type="RefSeq" id="WP_157306597.1">
    <property type="nucleotide sequence ID" value="NZ_WRXN01000005.1"/>
</dbReference>
<feature type="chain" id="PRO_5029626161" description="Lipoprotein" evidence="1">
    <location>
        <begin position="31"/>
        <end position="255"/>
    </location>
</feature>
<evidence type="ECO:0008006" key="4">
    <source>
        <dbReference type="Google" id="ProtNLM"/>
    </source>
</evidence>
<proteinExistence type="predicted"/>
<evidence type="ECO:0000256" key="1">
    <source>
        <dbReference type="SAM" id="SignalP"/>
    </source>
</evidence>
<comment type="caution">
    <text evidence="2">The sequence shown here is derived from an EMBL/GenBank/DDBJ whole genome shotgun (WGS) entry which is preliminary data.</text>
</comment>
<dbReference type="Proteomes" id="UP000461730">
    <property type="component" value="Unassembled WGS sequence"/>
</dbReference>
<evidence type="ECO:0000313" key="3">
    <source>
        <dbReference type="Proteomes" id="UP000461730"/>
    </source>
</evidence>
<name>A0A7K1U485_9BACT</name>
<dbReference type="EMBL" id="WRXN01000005">
    <property type="protein sequence ID" value="MVT09168.1"/>
    <property type="molecule type" value="Genomic_DNA"/>
</dbReference>
<organism evidence="2 3">
    <name type="scientific">Chitinophaga tropicalis</name>
    <dbReference type="NCBI Taxonomy" id="2683588"/>
    <lineage>
        <taxon>Bacteria</taxon>
        <taxon>Pseudomonadati</taxon>
        <taxon>Bacteroidota</taxon>
        <taxon>Chitinophagia</taxon>
        <taxon>Chitinophagales</taxon>
        <taxon>Chitinophagaceae</taxon>
        <taxon>Chitinophaga</taxon>
    </lineage>
</organism>
<feature type="signal peptide" evidence="1">
    <location>
        <begin position="1"/>
        <end position="30"/>
    </location>
</feature>
<gene>
    <name evidence="2" type="ORF">GO493_12920</name>
</gene>
<sequence length="255" mass="26847">MKKNRNPLFRSKSALLFVCLAAGISLVIPACKKDNDTTANSGVSEKQAITVVSDAMINDQSGLVTQISSAAQIASGMSAERKGAKLSDLCGLNENGAHNGSFTSEGTTIAYDVAWNYVLNCVQEVPQYLGISYNSKLDVSSDKLTAKDSSVAAFKISGLDSTAAEWVFNQKFDHAGQITSKTAETPSFNSVIAYTSTDVKVSKTTLLIVSGTATLTISGKDSKGNSYSYSGTITFKGNKKATLVVAGGSSYELAW</sequence>
<dbReference type="AlphaFoldDB" id="A0A7K1U485"/>
<accession>A0A7K1U485</accession>
<keyword evidence="1" id="KW-0732">Signal</keyword>
<reference evidence="2 3" key="1">
    <citation type="submission" date="2019-12" db="EMBL/GenBank/DDBJ databases">
        <title>Chitinophaga sp. strain ysch24 (GDMCC 1.1355), whole genome shotgun sequence.</title>
        <authorList>
            <person name="Zhang X."/>
        </authorList>
    </citation>
    <scope>NUCLEOTIDE SEQUENCE [LARGE SCALE GENOMIC DNA]</scope>
    <source>
        <strain evidence="3">ysch24</strain>
    </source>
</reference>
<protein>
    <recommendedName>
        <fullName evidence="4">Lipoprotein</fullName>
    </recommendedName>
</protein>
<evidence type="ECO:0000313" key="2">
    <source>
        <dbReference type="EMBL" id="MVT09168.1"/>
    </source>
</evidence>